<evidence type="ECO:0000313" key="5">
    <source>
        <dbReference type="EMBL" id="KQL48875.1"/>
    </source>
</evidence>
<dbReference type="GO" id="GO:0008168">
    <property type="term" value="F:methyltransferase activity"/>
    <property type="evidence" value="ECO:0007669"/>
    <property type="project" value="UniProtKB-KW"/>
</dbReference>
<name>A0ABR5NBF9_BRECH</name>
<dbReference type="Gene3D" id="3.40.50.150">
    <property type="entry name" value="Vaccinia Virus protein VP39"/>
    <property type="match status" value="1"/>
</dbReference>
<keyword evidence="4" id="KW-0819">tRNA processing</keyword>
<evidence type="ECO:0000256" key="3">
    <source>
        <dbReference type="ARBA" id="ARBA00022691"/>
    </source>
</evidence>
<dbReference type="InterPro" id="IPR043675">
    <property type="entry name" value="TrmR_methyltr"/>
</dbReference>
<evidence type="ECO:0000256" key="2">
    <source>
        <dbReference type="ARBA" id="ARBA00022679"/>
    </source>
</evidence>
<accession>A0ABR5NBF9</accession>
<dbReference type="Proteomes" id="UP000051063">
    <property type="component" value="Unassembled WGS sequence"/>
</dbReference>
<keyword evidence="6" id="KW-1185">Reference proteome</keyword>
<dbReference type="HAMAP" id="MF_02217">
    <property type="entry name" value="TrmR_methyltr"/>
    <property type="match status" value="1"/>
</dbReference>
<protein>
    <recommendedName>
        <fullName evidence="4">tRNA 5-hydroxyuridine methyltransferase</fullName>
        <ecNumber evidence="4">2.1.1.-</ecNumber>
    </recommendedName>
    <alternativeName>
        <fullName evidence="4">ho5U methyltransferase</fullName>
    </alternativeName>
</protein>
<feature type="binding site" evidence="4">
    <location>
        <begin position="112"/>
        <end position="113"/>
    </location>
    <ligand>
        <name>S-adenosyl-L-methionine</name>
        <dbReference type="ChEBI" id="CHEBI:59789"/>
    </ligand>
</feature>
<feature type="binding site" evidence="4">
    <location>
        <position position="129"/>
    </location>
    <ligand>
        <name>S-adenosyl-L-methionine</name>
        <dbReference type="ChEBI" id="CHEBI:59789"/>
    </ligand>
</feature>
<dbReference type="GO" id="GO:0032259">
    <property type="term" value="P:methylation"/>
    <property type="evidence" value="ECO:0007669"/>
    <property type="project" value="UniProtKB-KW"/>
</dbReference>
<comment type="caution">
    <text evidence="5">The sequence shown here is derived from an EMBL/GenBank/DDBJ whole genome shotgun (WGS) entry which is preliminary data.</text>
</comment>
<dbReference type="SUPFAM" id="SSF53335">
    <property type="entry name" value="S-adenosyl-L-methionine-dependent methyltransferases"/>
    <property type="match status" value="1"/>
</dbReference>
<feature type="binding site" evidence="4">
    <location>
        <position position="84"/>
    </location>
    <ligand>
        <name>S-adenosyl-L-methionine</name>
        <dbReference type="ChEBI" id="CHEBI:59789"/>
    </ligand>
</feature>
<keyword evidence="4" id="KW-0479">Metal-binding</keyword>
<evidence type="ECO:0000256" key="1">
    <source>
        <dbReference type="ARBA" id="ARBA00022603"/>
    </source>
</evidence>
<keyword evidence="2 4" id="KW-0808">Transferase</keyword>
<proteinExistence type="inferred from homology"/>
<keyword evidence="4" id="KW-0460">Magnesium</keyword>
<comment type="catalytic activity">
    <reaction evidence="4">
        <text>5-hydroxyuridine(34) in tRNA + S-adenosyl-L-methionine = 5-methoxyuridine(34) in tRNA + S-adenosyl-L-homocysteine + H(+)</text>
        <dbReference type="Rhea" id="RHEA:60524"/>
        <dbReference type="Rhea" id="RHEA-COMP:13381"/>
        <dbReference type="Rhea" id="RHEA-COMP:15591"/>
        <dbReference type="ChEBI" id="CHEBI:15378"/>
        <dbReference type="ChEBI" id="CHEBI:57856"/>
        <dbReference type="ChEBI" id="CHEBI:59789"/>
        <dbReference type="ChEBI" id="CHEBI:136877"/>
        <dbReference type="ChEBI" id="CHEBI:143860"/>
    </reaction>
</comment>
<dbReference type="PANTHER" id="PTHR10509">
    <property type="entry name" value="O-METHYLTRANSFERASE-RELATED"/>
    <property type="match status" value="1"/>
</dbReference>
<dbReference type="EMBL" id="LJJB01000007">
    <property type="protein sequence ID" value="KQL48875.1"/>
    <property type="molecule type" value="Genomic_DNA"/>
</dbReference>
<dbReference type="InterPro" id="IPR002935">
    <property type="entry name" value="SAM_O-MeTrfase"/>
</dbReference>
<keyword evidence="3 4" id="KW-0949">S-adenosyl-L-methionine</keyword>
<feature type="binding site" evidence="4">
    <location>
        <position position="129"/>
    </location>
    <ligand>
        <name>Mg(2+)</name>
        <dbReference type="ChEBI" id="CHEBI:18420"/>
    </ligand>
</feature>
<dbReference type="PROSITE" id="PS51682">
    <property type="entry name" value="SAM_OMT_I"/>
    <property type="match status" value="1"/>
</dbReference>
<evidence type="ECO:0000313" key="6">
    <source>
        <dbReference type="Proteomes" id="UP000051063"/>
    </source>
</evidence>
<dbReference type="CDD" id="cd02440">
    <property type="entry name" value="AdoMet_MTases"/>
    <property type="match status" value="1"/>
</dbReference>
<feature type="binding site" evidence="4">
    <location>
        <position position="37"/>
    </location>
    <ligand>
        <name>S-adenosyl-L-methionine</name>
        <dbReference type="ChEBI" id="CHEBI:59789"/>
    </ligand>
</feature>
<dbReference type="InterPro" id="IPR050362">
    <property type="entry name" value="Cation-dep_OMT"/>
</dbReference>
<reference evidence="5 6" key="1">
    <citation type="submission" date="2015-09" db="EMBL/GenBank/DDBJ databases">
        <title>Genome sequencing project for genomic taxonomy and phylogenomics of Bacillus-like bacteria.</title>
        <authorList>
            <person name="Liu B."/>
            <person name="Wang J."/>
            <person name="Zhu Y."/>
            <person name="Liu G."/>
            <person name="Chen Q."/>
            <person name="Chen Z."/>
            <person name="Lan J."/>
            <person name="Che J."/>
            <person name="Ge C."/>
            <person name="Shi H."/>
            <person name="Pan Z."/>
            <person name="Liu X."/>
        </authorList>
    </citation>
    <scope>NUCLEOTIDE SEQUENCE [LARGE SCALE GENOMIC DNA]</scope>
    <source>
        <strain evidence="5 6">DSM 8552</strain>
    </source>
</reference>
<dbReference type="RefSeq" id="WP_055743171.1">
    <property type="nucleotide sequence ID" value="NZ_LJJB01000007.1"/>
</dbReference>
<dbReference type="InterPro" id="IPR029063">
    <property type="entry name" value="SAM-dependent_MTases_sf"/>
</dbReference>
<comment type="subunit">
    <text evidence="4">Homodimer.</text>
</comment>
<evidence type="ECO:0000256" key="4">
    <source>
        <dbReference type="HAMAP-Rule" id="MF_02217"/>
    </source>
</evidence>
<feature type="binding site" evidence="4">
    <location>
        <position position="155"/>
    </location>
    <ligand>
        <name>Mg(2+)</name>
        <dbReference type="ChEBI" id="CHEBI:18420"/>
    </ligand>
</feature>
<gene>
    <name evidence="4" type="primary">trmR</name>
    <name evidence="5" type="ORF">AN963_03520</name>
</gene>
<comment type="function">
    <text evidence="4">Catalyzes the methylation of 5-hydroxyuridine (ho5U) to form 5-methoxyuridine (mo5U) at position 34 in tRNAs.</text>
</comment>
<dbReference type="Pfam" id="PF01596">
    <property type="entry name" value="Methyltransf_3"/>
    <property type="match status" value="1"/>
</dbReference>
<dbReference type="PANTHER" id="PTHR10509:SF14">
    <property type="entry name" value="CAFFEOYL-COA O-METHYLTRANSFERASE 3-RELATED"/>
    <property type="match status" value="1"/>
</dbReference>
<feature type="binding site" evidence="4">
    <location>
        <position position="67"/>
    </location>
    <ligand>
        <name>S-adenosyl-L-methionine</name>
        <dbReference type="ChEBI" id="CHEBI:59789"/>
    </ligand>
</feature>
<keyword evidence="1 4" id="KW-0489">Methyltransferase</keyword>
<sequence>MITNPAIDDYVSGLVPERSPLLTRLEQEAAAENIPIVQLPSAQVMRMLLLLHRPTAILEVGTAIGYSTIWLAEAAPEARIVTMDIDEDRLGRARTNITEAGVSERVEILLRDATLGLPDSYQFDCLFIDAAKGQYRAFLDLYLPLLREGGLVISDNVLFRGLVATPDEATKRQRPMIEKLHAYNTLLMEHPELETTMIPVGDGLAVSLKKKKSDTTLESEV</sequence>
<dbReference type="EC" id="2.1.1.-" evidence="4"/>
<organism evidence="5 6">
    <name type="scientific">Brevibacillus choshinensis</name>
    <dbReference type="NCBI Taxonomy" id="54911"/>
    <lineage>
        <taxon>Bacteria</taxon>
        <taxon>Bacillati</taxon>
        <taxon>Bacillota</taxon>
        <taxon>Bacilli</taxon>
        <taxon>Bacillales</taxon>
        <taxon>Paenibacillaceae</taxon>
        <taxon>Brevibacillus</taxon>
    </lineage>
</organism>
<feature type="binding site" evidence="4">
    <location>
        <position position="156"/>
    </location>
    <ligand>
        <name>Mg(2+)</name>
        <dbReference type="ChEBI" id="CHEBI:18420"/>
    </ligand>
</feature>
<comment type="similarity">
    <text evidence="4">Belongs to the class I-like SAM-binding methyltransferase superfamily. Cation-dependent O-methyltransferase family.</text>
</comment>